<dbReference type="AlphaFoldDB" id="A0A382T430"/>
<protein>
    <submittedName>
        <fullName evidence="2">Uncharacterized protein</fullName>
    </submittedName>
</protein>
<gene>
    <name evidence="2" type="ORF">METZ01_LOCUS369091</name>
</gene>
<organism evidence="2">
    <name type="scientific">marine metagenome</name>
    <dbReference type="NCBI Taxonomy" id="408172"/>
    <lineage>
        <taxon>unclassified sequences</taxon>
        <taxon>metagenomes</taxon>
        <taxon>ecological metagenomes</taxon>
    </lineage>
</organism>
<evidence type="ECO:0000313" key="2">
    <source>
        <dbReference type="EMBL" id="SVD16237.1"/>
    </source>
</evidence>
<sequence>MEGLAVIGFVFGMMGIVALVRVEKLIRTLKEKGILEQDYKDE</sequence>
<feature type="transmembrane region" description="Helical" evidence="1">
    <location>
        <begin position="6"/>
        <end position="22"/>
    </location>
</feature>
<accession>A0A382T430</accession>
<keyword evidence="1" id="KW-0472">Membrane</keyword>
<proteinExistence type="predicted"/>
<dbReference type="EMBL" id="UINC01133355">
    <property type="protein sequence ID" value="SVD16237.1"/>
    <property type="molecule type" value="Genomic_DNA"/>
</dbReference>
<evidence type="ECO:0000256" key="1">
    <source>
        <dbReference type="SAM" id="Phobius"/>
    </source>
</evidence>
<reference evidence="2" key="1">
    <citation type="submission" date="2018-05" db="EMBL/GenBank/DDBJ databases">
        <authorList>
            <person name="Lanie J.A."/>
            <person name="Ng W.-L."/>
            <person name="Kazmierczak K.M."/>
            <person name="Andrzejewski T.M."/>
            <person name="Davidsen T.M."/>
            <person name="Wayne K.J."/>
            <person name="Tettelin H."/>
            <person name="Glass J.I."/>
            <person name="Rusch D."/>
            <person name="Podicherti R."/>
            <person name="Tsui H.-C.T."/>
            <person name="Winkler M.E."/>
        </authorList>
    </citation>
    <scope>NUCLEOTIDE SEQUENCE</scope>
</reference>
<keyword evidence="1" id="KW-0812">Transmembrane</keyword>
<keyword evidence="1" id="KW-1133">Transmembrane helix</keyword>
<name>A0A382T430_9ZZZZ</name>